<evidence type="ECO:0000256" key="3">
    <source>
        <dbReference type="PROSITE-ProRule" id="PRU00192"/>
    </source>
</evidence>
<gene>
    <name evidence="9 10 11 12 13" type="primary">LOC110983605</name>
</gene>
<dbReference type="Pfam" id="PF00595">
    <property type="entry name" value="PDZ"/>
    <property type="match status" value="1"/>
</dbReference>
<dbReference type="InterPro" id="IPR001452">
    <property type="entry name" value="SH3_domain"/>
</dbReference>
<feature type="domain" description="Guanylate kinase-like" evidence="5">
    <location>
        <begin position="388"/>
        <end position="579"/>
    </location>
</feature>
<dbReference type="GeneID" id="110983605"/>
<dbReference type="InterPro" id="IPR004172">
    <property type="entry name" value="L27_dom"/>
</dbReference>
<dbReference type="InterPro" id="IPR020590">
    <property type="entry name" value="Guanylate_kinase_CS"/>
</dbReference>
<dbReference type="CDD" id="cd11862">
    <property type="entry name" value="SH3_MPP"/>
    <property type="match status" value="1"/>
</dbReference>
<evidence type="ECO:0000313" key="11">
    <source>
        <dbReference type="RefSeq" id="XP_022098687.1"/>
    </source>
</evidence>
<name>A0A8B7Z144_ACAPL</name>
<dbReference type="CDD" id="cd00071">
    <property type="entry name" value="GMPK"/>
    <property type="match status" value="1"/>
</dbReference>
<feature type="domain" description="SH3" evidence="4">
    <location>
        <begin position="245"/>
        <end position="315"/>
    </location>
</feature>
<accession>A0A8B7Z144</accession>
<dbReference type="Gene3D" id="3.40.50.300">
    <property type="entry name" value="P-loop containing nucleotide triphosphate hydrolases"/>
    <property type="match status" value="1"/>
</dbReference>
<dbReference type="KEGG" id="aplc:110983605"/>
<dbReference type="InterPro" id="IPR036892">
    <property type="entry name" value="L27_dom_sf"/>
</dbReference>
<dbReference type="PROSITE" id="PS00856">
    <property type="entry name" value="GUANYLATE_KINASE_1"/>
    <property type="match status" value="1"/>
</dbReference>
<proteinExistence type="inferred from homology"/>
<dbReference type="InterPro" id="IPR014775">
    <property type="entry name" value="L27_C"/>
</dbReference>
<dbReference type="PROSITE" id="PS50106">
    <property type="entry name" value="PDZ"/>
    <property type="match status" value="1"/>
</dbReference>
<dbReference type="PANTHER" id="PTHR23122">
    <property type="entry name" value="MEMBRANE-ASSOCIATED GUANYLATE KINASE MAGUK"/>
    <property type="match status" value="1"/>
</dbReference>
<dbReference type="Gene3D" id="1.10.287.650">
    <property type="entry name" value="L27 domain"/>
    <property type="match status" value="1"/>
</dbReference>
<dbReference type="Gene3D" id="2.30.42.10">
    <property type="match status" value="1"/>
</dbReference>
<dbReference type="InterPro" id="IPR050716">
    <property type="entry name" value="MAGUK"/>
</dbReference>
<dbReference type="InterPro" id="IPR036028">
    <property type="entry name" value="SH3-like_dom_sf"/>
</dbReference>
<dbReference type="CDD" id="cd06799">
    <property type="entry name" value="PDZ_MPP3-MPP4-MPP7-like"/>
    <property type="match status" value="1"/>
</dbReference>
<dbReference type="Pfam" id="PF00625">
    <property type="entry name" value="Guanylate_kin"/>
    <property type="match status" value="1"/>
</dbReference>
<dbReference type="SUPFAM" id="SSF50156">
    <property type="entry name" value="PDZ domain-like"/>
    <property type="match status" value="1"/>
</dbReference>
<feature type="domain" description="PDZ" evidence="6">
    <location>
        <begin position="145"/>
        <end position="229"/>
    </location>
</feature>
<dbReference type="RefSeq" id="XP_022098705.1">
    <property type="nucleotide sequence ID" value="XM_022243013.1"/>
</dbReference>
<dbReference type="RefSeq" id="XP_022098687.1">
    <property type="nucleotide sequence ID" value="XM_022242995.1"/>
</dbReference>
<dbReference type="SUPFAM" id="SSF52540">
    <property type="entry name" value="P-loop containing nucleoside triphosphate hydrolases"/>
    <property type="match status" value="1"/>
</dbReference>
<feature type="domain" description="L27" evidence="7">
    <location>
        <begin position="16"/>
        <end position="71"/>
    </location>
</feature>
<dbReference type="RefSeq" id="XP_022098676.1">
    <property type="nucleotide sequence ID" value="XM_022242984.1"/>
</dbReference>
<dbReference type="Pfam" id="PF07653">
    <property type="entry name" value="SH3_2"/>
    <property type="match status" value="1"/>
</dbReference>
<dbReference type="OMA" id="ECILECV"/>
<dbReference type="PROSITE" id="PS50002">
    <property type="entry name" value="SH3"/>
    <property type="match status" value="1"/>
</dbReference>
<dbReference type="SUPFAM" id="SSF50044">
    <property type="entry name" value="SH3-domain"/>
    <property type="match status" value="1"/>
</dbReference>
<dbReference type="AlphaFoldDB" id="A0A8B7Z144"/>
<dbReference type="SMART" id="SM00228">
    <property type="entry name" value="PDZ"/>
    <property type="match status" value="1"/>
</dbReference>
<dbReference type="InterPro" id="IPR008145">
    <property type="entry name" value="GK/Ca_channel_bsu"/>
</dbReference>
<evidence type="ECO:0000313" key="9">
    <source>
        <dbReference type="RefSeq" id="XP_022098666.1"/>
    </source>
</evidence>
<keyword evidence="2 3" id="KW-0728">SH3 domain</keyword>
<dbReference type="SMART" id="SM00326">
    <property type="entry name" value="SH3"/>
    <property type="match status" value="1"/>
</dbReference>
<reference evidence="9 10" key="1">
    <citation type="submission" date="2025-04" db="UniProtKB">
        <authorList>
            <consortium name="RefSeq"/>
        </authorList>
    </citation>
    <scope>IDENTIFICATION</scope>
</reference>
<dbReference type="InterPro" id="IPR001478">
    <property type="entry name" value="PDZ"/>
</dbReference>
<dbReference type="InterPro" id="IPR036034">
    <property type="entry name" value="PDZ_sf"/>
</dbReference>
<evidence type="ECO:0000313" key="12">
    <source>
        <dbReference type="RefSeq" id="XP_022098697.1"/>
    </source>
</evidence>
<evidence type="ECO:0000256" key="2">
    <source>
        <dbReference type="ARBA" id="ARBA00022443"/>
    </source>
</evidence>
<dbReference type="PROSITE" id="PS50052">
    <property type="entry name" value="GUANYLATE_KINASE_2"/>
    <property type="match status" value="1"/>
</dbReference>
<dbReference type="OrthoDB" id="439127at2759"/>
<evidence type="ECO:0000259" key="6">
    <source>
        <dbReference type="PROSITE" id="PS50106"/>
    </source>
</evidence>
<dbReference type="RefSeq" id="XP_022098666.1">
    <property type="nucleotide sequence ID" value="XM_022242974.1"/>
</dbReference>
<evidence type="ECO:0000259" key="5">
    <source>
        <dbReference type="PROSITE" id="PS50052"/>
    </source>
</evidence>
<dbReference type="SUPFAM" id="SSF101288">
    <property type="entry name" value="L27 domain"/>
    <property type="match status" value="1"/>
</dbReference>
<evidence type="ECO:0000313" key="10">
    <source>
        <dbReference type="RefSeq" id="XP_022098676.1"/>
    </source>
</evidence>
<keyword evidence="8" id="KW-1185">Reference proteome</keyword>
<dbReference type="Proteomes" id="UP000694845">
    <property type="component" value="Unplaced"/>
</dbReference>
<comment type="similarity">
    <text evidence="1">Belongs to the MAGUK family.</text>
</comment>
<sequence>MRNDNMPVPANNMNSNDPALLRLLGSLTELGDGFCGRQDDLMFLQNVLASPEFHALFNAHNAVKIYGENQCNPVTLNSTAAMTALCNDMLNFAMIPEVRELCFLLMKPHMRALFDSHDKLANGEYIPQLPEVPGPPDTEYQEDSSVKVVRLVKGNEPLGATIKWDDVLNSVVIARVMHGGAADRSGLIHVGDVVHEVNGVDVRGRDPDEVVSLLSSSDGTITFKLVPAEVETRNAMESQKCEIIPKQVRVKTYFDYNPYNDNAIPCPEAGLSFKKGDILHIVNQDDPMWWQARREGVKGPRAGLIPSKLLQERRQALNKCPTMPLGNHSTELAFQRSSLRIPTRSGGLRGSKRKIKKIMYQAKKSDEFAQHEIMTYEEVIPYLATEHPRPIVLVGPPGVGRNELKRRMMATNPDRYQPAIPHTSRPKKWAEEDGKEYYFIERSLMEEAIRGNCFLEYGEYKGNLYGTSIETIKRISKAGKVCIVNVHPQALKMLRESDLKPYVIYVKPPALDVLRQTRQVQKTKLGHDKNANRLFTEEEMVDMIHVGMRMESLYKNYFDAVVVNDHLTQSYNELMDIARKLEVEPQWIPSAWMR</sequence>
<dbReference type="InterPro" id="IPR008144">
    <property type="entry name" value="Guanylate_kin-like_dom"/>
</dbReference>
<dbReference type="SMART" id="SM00569">
    <property type="entry name" value="L27"/>
    <property type="match status" value="2"/>
</dbReference>
<dbReference type="InterPro" id="IPR027417">
    <property type="entry name" value="P-loop_NTPase"/>
</dbReference>
<evidence type="ECO:0000313" key="8">
    <source>
        <dbReference type="Proteomes" id="UP000694845"/>
    </source>
</evidence>
<organism evidence="8 11">
    <name type="scientific">Acanthaster planci</name>
    <name type="common">Crown-of-thorns starfish</name>
    <dbReference type="NCBI Taxonomy" id="133434"/>
    <lineage>
        <taxon>Eukaryota</taxon>
        <taxon>Metazoa</taxon>
        <taxon>Echinodermata</taxon>
        <taxon>Eleutherozoa</taxon>
        <taxon>Asterozoa</taxon>
        <taxon>Asteroidea</taxon>
        <taxon>Valvatacea</taxon>
        <taxon>Valvatida</taxon>
        <taxon>Acanthasteridae</taxon>
        <taxon>Acanthaster</taxon>
    </lineage>
</organism>
<protein>
    <submittedName>
        <fullName evidence="9 10">MAGUK p55 subfamily member 7-like isoform X1</fullName>
    </submittedName>
</protein>
<evidence type="ECO:0000259" key="7">
    <source>
        <dbReference type="PROSITE" id="PS51022"/>
    </source>
</evidence>
<dbReference type="Pfam" id="PF02828">
    <property type="entry name" value="L27"/>
    <property type="match status" value="1"/>
</dbReference>
<dbReference type="PROSITE" id="PS51022">
    <property type="entry name" value="L27"/>
    <property type="match status" value="1"/>
</dbReference>
<evidence type="ECO:0000259" key="4">
    <source>
        <dbReference type="PROSITE" id="PS50002"/>
    </source>
</evidence>
<dbReference type="FunFam" id="3.30.63.10:FF:000002">
    <property type="entry name" value="Guanylate kinase 1"/>
    <property type="match status" value="1"/>
</dbReference>
<evidence type="ECO:0000256" key="1">
    <source>
        <dbReference type="ARBA" id="ARBA00007014"/>
    </source>
</evidence>
<evidence type="ECO:0000313" key="13">
    <source>
        <dbReference type="RefSeq" id="XP_022098705.1"/>
    </source>
</evidence>
<dbReference type="RefSeq" id="XP_022098697.1">
    <property type="nucleotide sequence ID" value="XM_022243005.1"/>
</dbReference>
<dbReference type="SMART" id="SM00072">
    <property type="entry name" value="GuKc"/>
    <property type="match status" value="1"/>
</dbReference>
<dbReference type="Gene3D" id="2.30.30.40">
    <property type="entry name" value="SH3 Domains"/>
    <property type="match status" value="1"/>
</dbReference>